<keyword evidence="4 5" id="KW-0963">Cytoplasm</keyword>
<proteinExistence type="inferred from homology"/>
<evidence type="ECO:0000256" key="3">
    <source>
        <dbReference type="ARBA" id="ARBA00018111"/>
    </source>
</evidence>
<evidence type="ECO:0000313" key="8">
    <source>
        <dbReference type="Proteomes" id="UP000192042"/>
    </source>
</evidence>
<dbReference type="Pfam" id="PF02631">
    <property type="entry name" value="RecX_HTH2"/>
    <property type="match status" value="1"/>
</dbReference>
<name>A0A1W1I7Z7_9BACT</name>
<comment type="subcellular location">
    <subcellularLocation>
        <location evidence="1 5">Cytoplasm</location>
    </subcellularLocation>
</comment>
<evidence type="ECO:0000259" key="6">
    <source>
        <dbReference type="Pfam" id="PF02631"/>
    </source>
</evidence>
<dbReference type="Gene3D" id="1.10.10.10">
    <property type="entry name" value="Winged helix-like DNA-binding domain superfamily/Winged helix DNA-binding domain"/>
    <property type="match status" value="1"/>
</dbReference>
<dbReference type="InterPro" id="IPR003783">
    <property type="entry name" value="Regulatory_RecX"/>
</dbReference>
<evidence type="ECO:0000256" key="4">
    <source>
        <dbReference type="ARBA" id="ARBA00022490"/>
    </source>
</evidence>
<dbReference type="PANTHER" id="PTHR33602">
    <property type="entry name" value="REGULATORY PROTEIN RECX FAMILY PROTEIN"/>
    <property type="match status" value="1"/>
</dbReference>
<comment type="function">
    <text evidence="5">Modulates RecA activity.</text>
</comment>
<organism evidence="7 8">
    <name type="scientific">Nitrospira japonica</name>
    <dbReference type="NCBI Taxonomy" id="1325564"/>
    <lineage>
        <taxon>Bacteria</taxon>
        <taxon>Pseudomonadati</taxon>
        <taxon>Nitrospirota</taxon>
        <taxon>Nitrospiria</taxon>
        <taxon>Nitrospirales</taxon>
        <taxon>Nitrospiraceae</taxon>
        <taxon>Nitrospira</taxon>
    </lineage>
</organism>
<dbReference type="RefSeq" id="WP_080887408.1">
    <property type="nucleotide sequence ID" value="NZ_LT828648.1"/>
</dbReference>
<dbReference type="AlphaFoldDB" id="A0A1W1I7Z7"/>
<evidence type="ECO:0000313" key="7">
    <source>
        <dbReference type="EMBL" id="SLM49124.1"/>
    </source>
</evidence>
<dbReference type="GO" id="GO:0006282">
    <property type="term" value="P:regulation of DNA repair"/>
    <property type="evidence" value="ECO:0007669"/>
    <property type="project" value="UniProtKB-UniRule"/>
</dbReference>
<gene>
    <name evidence="5" type="primary">recX</name>
    <name evidence="7" type="ORF">NSJP_2957</name>
</gene>
<protein>
    <recommendedName>
        <fullName evidence="3 5">Regulatory protein RecX</fullName>
    </recommendedName>
</protein>
<dbReference type="STRING" id="1325564.NSJP_2957"/>
<dbReference type="InterPro" id="IPR053924">
    <property type="entry name" value="RecX_HTH_2nd"/>
</dbReference>
<dbReference type="KEGG" id="nja:NSJP_2957"/>
<dbReference type="Proteomes" id="UP000192042">
    <property type="component" value="Chromosome I"/>
</dbReference>
<evidence type="ECO:0000256" key="5">
    <source>
        <dbReference type="HAMAP-Rule" id="MF_01114"/>
    </source>
</evidence>
<accession>A0A1W1I7Z7</accession>
<evidence type="ECO:0000256" key="1">
    <source>
        <dbReference type="ARBA" id="ARBA00004496"/>
    </source>
</evidence>
<feature type="domain" description="RecX second three-helical" evidence="6">
    <location>
        <begin position="71"/>
        <end position="112"/>
    </location>
</feature>
<dbReference type="PANTHER" id="PTHR33602:SF1">
    <property type="entry name" value="REGULATORY PROTEIN RECX FAMILY PROTEIN"/>
    <property type="match status" value="1"/>
</dbReference>
<dbReference type="HAMAP" id="MF_01114">
    <property type="entry name" value="RecX"/>
    <property type="match status" value="1"/>
</dbReference>
<dbReference type="InterPro" id="IPR036388">
    <property type="entry name" value="WH-like_DNA-bd_sf"/>
</dbReference>
<sequence>MPRRIEQAGISKTARAKQAVPDDSWLKAAVRYLARFDRTAKQVEEFLRARGASPVQAARTLRRLEALRYLDDSAYAERWIASRLTRGPCGAARLRDELLRKGVSENVTDGALGRALAEVDQDTLARRAVGLKQRRGGTLSRWQTLRLLRQRGFEEDVISRIMGEWQETERVDDEE</sequence>
<keyword evidence="8" id="KW-1185">Reference proteome</keyword>
<dbReference type="OrthoDB" id="9813859at2"/>
<comment type="similarity">
    <text evidence="2 5">Belongs to the RecX family.</text>
</comment>
<evidence type="ECO:0000256" key="2">
    <source>
        <dbReference type="ARBA" id="ARBA00009695"/>
    </source>
</evidence>
<dbReference type="GO" id="GO:0005737">
    <property type="term" value="C:cytoplasm"/>
    <property type="evidence" value="ECO:0007669"/>
    <property type="project" value="UniProtKB-SubCell"/>
</dbReference>
<dbReference type="EMBL" id="LT828648">
    <property type="protein sequence ID" value="SLM49124.1"/>
    <property type="molecule type" value="Genomic_DNA"/>
</dbReference>
<reference evidence="7 8" key="1">
    <citation type="submission" date="2017-03" db="EMBL/GenBank/DDBJ databases">
        <authorList>
            <person name="Afonso C.L."/>
            <person name="Miller P.J."/>
            <person name="Scott M.A."/>
            <person name="Spackman E."/>
            <person name="Goraichik I."/>
            <person name="Dimitrov K.M."/>
            <person name="Suarez D.L."/>
            <person name="Swayne D.E."/>
        </authorList>
    </citation>
    <scope>NUCLEOTIDE SEQUENCE [LARGE SCALE GENOMIC DNA]</scope>
    <source>
        <strain evidence="7">Genome sequencing of Nitrospira japonica strain NJ11</strain>
    </source>
</reference>